<comment type="caution">
    <text evidence="1">The sequence shown here is derived from an EMBL/GenBank/DDBJ whole genome shotgun (WGS) entry which is preliminary data.</text>
</comment>
<evidence type="ECO:0000313" key="1">
    <source>
        <dbReference type="EMBL" id="KAA9001597.1"/>
    </source>
</evidence>
<name>A0ABQ6T3F6_9GAMM</name>
<gene>
    <name evidence="1" type="ORF">FJU31_06065</name>
</gene>
<keyword evidence="2" id="KW-1185">Reference proteome</keyword>
<sequence>MGLIEWNARRHAAAMTRELMRPATSEEQAQLDRQAAEWERKLQAQAAAESAQIQRELWGVVERAAPPPRSLGSDERCINGRRFQRIEGGWRDRPAEPCAP</sequence>
<accession>A0ABQ6T3F6</accession>
<reference evidence="1 2" key="1">
    <citation type="journal article" date="2020" name="Antonie Van Leeuwenhoek">
        <title>Stenotrophomonas cyclobalanopsidis sp. nov., isolated from the leaf spot disease of Cyclobalanopsis patelliformis.</title>
        <authorList>
            <person name="Bian D.R."/>
            <person name="Xue H."/>
            <person name="Piao C.G."/>
            <person name="Li Y."/>
        </authorList>
    </citation>
    <scope>NUCLEOTIDE SEQUENCE [LARGE SCALE GENOMIC DNA]</scope>
    <source>
        <strain evidence="1 2">TPQG1-4</strain>
    </source>
</reference>
<evidence type="ECO:0000313" key="2">
    <source>
        <dbReference type="Proteomes" id="UP000326367"/>
    </source>
</evidence>
<protein>
    <submittedName>
        <fullName evidence="1">Uncharacterized protein</fullName>
    </submittedName>
</protein>
<proteinExistence type="predicted"/>
<dbReference type="Proteomes" id="UP000326367">
    <property type="component" value="Unassembled WGS sequence"/>
</dbReference>
<organism evidence="1 2">
    <name type="scientific">Stenotrophomonas cyclobalanopsidis</name>
    <dbReference type="NCBI Taxonomy" id="2771362"/>
    <lineage>
        <taxon>Bacteria</taxon>
        <taxon>Pseudomonadati</taxon>
        <taxon>Pseudomonadota</taxon>
        <taxon>Gammaproteobacteria</taxon>
        <taxon>Lysobacterales</taxon>
        <taxon>Lysobacteraceae</taxon>
        <taxon>Stenotrophomonas</taxon>
    </lineage>
</organism>
<dbReference type="EMBL" id="VYKI01000005">
    <property type="protein sequence ID" value="KAA9001597.1"/>
    <property type="molecule type" value="Genomic_DNA"/>
</dbReference>